<gene>
    <name evidence="2" type="ORF">KH142_05855</name>
</gene>
<reference evidence="2" key="1">
    <citation type="submission" date="2021-02" db="EMBL/GenBank/DDBJ databases">
        <title>Infant gut strain persistence is associated with maternal origin, phylogeny, and functional potential including surface adhesion and iron acquisition.</title>
        <authorList>
            <person name="Lou Y.C."/>
        </authorList>
    </citation>
    <scope>NUCLEOTIDE SEQUENCE</scope>
    <source>
        <strain evidence="2">L2_039_000G1_dasL2_039_000G1_concoct_11</strain>
    </source>
</reference>
<keyword evidence="1" id="KW-1133">Transmembrane helix</keyword>
<feature type="transmembrane region" description="Helical" evidence="1">
    <location>
        <begin position="104"/>
        <end position="120"/>
    </location>
</feature>
<dbReference type="AlphaFoldDB" id="A0A943UU80"/>
<dbReference type="EMBL" id="JAGZSV010000096">
    <property type="protein sequence ID" value="MBS6940991.1"/>
    <property type="molecule type" value="Genomic_DNA"/>
</dbReference>
<comment type="caution">
    <text evidence="2">The sequence shown here is derived from an EMBL/GenBank/DDBJ whole genome shotgun (WGS) entry which is preliminary data.</text>
</comment>
<proteinExistence type="predicted"/>
<accession>A0A943UU80</accession>
<organism evidence="2 3">
    <name type="scientific">Slackia piriformis</name>
    <dbReference type="NCBI Taxonomy" id="626934"/>
    <lineage>
        <taxon>Bacteria</taxon>
        <taxon>Bacillati</taxon>
        <taxon>Actinomycetota</taxon>
        <taxon>Coriobacteriia</taxon>
        <taxon>Eggerthellales</taxon>
        <taxon>Eggerthellaceae</taxon>
        <taxon>Slackia</taxon>
    </lineage>
</organism>
<name>A0A943UU80_9ACTN</name>
<evidence type="ECO:0000256" key="1">
    <source>
        <dbReference type="SAM" id="Phobius"/>
    </source>
</evidence>
<keyword evidence="1" id="KW-0812">Transmembrane</keyword>
<sequence>MTRGTSLEASARPNRGFILPEDKLTIEQRALRVLCRIMLGWSLLSLIVEETALLVSKTPLFLMPGDPAIFFAFLSASTLPLFSFAANAVYAFLGVIGARTPSKITPFFAVAFASAMLGGWDLASKISLGTAGLAYALQVAFVIATACIAWQVKKTTYPEDWYERKEAAKLRRKEAKRRAHAEAKAKKTR</sequence>
<protein>
    <submittedName>
        <fullName evidence="2">Uncharacterized protein</fullName>
    </submittedName>
</protein>
<dbReference type="Proteomes" id="UP000727506">
    <property type="component" value="Unassembled WGS sequence"/>
</dbReference>
<evidence type="ECO:0000313" key="3">
    <source>
        <dbReference type="Proteomes" id="UP000727506"/>
    </source>
</evidence>
<feature type="transmembrane region" description="Helical" evidence="1">
    <location>
        <begin position="30"/>
        <end position="48"/>
    </location>
</feature>
<evidence type="ECO:0000313" key="2">
    <source>
        <dbReference type="EMBL" id="MBS6940991.1"/>
    </source>
</evidence>
<feature type="transmembrane region" description="Helical" evidence="1">
    <location>
        <begin position="68"/>
        <end position="92"/>
    </location>
</feature>
<keyword evidence="1" id="KW-0472">Membrane</keyword>
<feature type="transmembrane region" description="Helical" evidence="1">
    <location>
        <begin position="132"/>
        <end position="152"/>
    </location>
</feature>